<evidence type="ECO:0008006" key="2">
    <source>
        <dbReference type="Google" id="ProtNLM"/>
    </source>
</evidence>
<dbReference type="EMBL" id="DROM01000184">
    <property type="protein sequence ID" value="HHH13180.1"/>
    <property type="molecule type" value="Genomic_DNA"/>
</dbReference>
<accession>A0A7C5MZK3</accession>
<dbReference type="Gene3D" id="1.20.58.220">
    <property type="entry name" value="Phosphate transport system protein phou homolog 2, domain 2"/>
    <property type="match status" value="1"/>
</dbReference>
<organism evidence="1">
    <name type="scientific">Thiolapillus brandeum</name>
    <dbReference type="NCBI Taxonomy" id="1076588"/>
    <lineage>
        <taxon>Bacteria</taxon>
        <taxon>Pseudomonadati</taxon>
        <taxon>Pseudomonadota</taxon>
        <taxon>Gammaproteobacteria</taxon>
        <taxon>Chromatiales</taxon>
        <taxon>Sedimenticolaceae</taxon>
        <taxon>Thiolapillus</taxon>
    </lineage>
</organism>
<evidence type="ECO:0000313" key="1">
    <source>
        <dbReference type="EMBL" id="HHH13180.1"/>
    </source>
</evidence>
<gene>
    <name evidence="1" type="ORF">ENJ98_02990</name>
</gene>
<dbReference type="AlphaFoldDB" id="A0A7C5MZK3"/>
<comment type="caution">
    <text evidence="1">The sequence shown here is derived from an EMBL/GenBank/DDBJ whole genome shotgun (WGS) entry which is preliminary data.</text>
</comment>
<dbReference type="Proteomes" id="UP000886100">
    <property type="component" value="Unassembled WGS sequence"/>
</dbReference>
<name>A0A7C5MZK3_9GAMM</name>
<protein>
    <recommendedName>
        <fullName evidence="2">DUF47 family protein</fullName>
    </recommendedName>
</protein>
<reference evidence="1" key="1">
    <citation type="journal article" date="2020" name="mSystems">
        <title>Genome- and Community-Level Interaction Insights into Carbon Utilization and Element Cycling Functions of Hydrothermarchaeota in Hydrothermal Sediment.</title>
        <authorList>
            <person name="Zhou Z."/>
            <person name="Liu Y."/>
            <person name="Xu W."/>
            <person name="Pan J."/>
            <person name="Luo Z.H."/>
            <person name="Li M."/>
        </authorList>
    </citation>
    <scope>NUCLEOTIDE SEQUENCE [LARGE SCALE GENOMIC DNA]</scope>
    <source>
        <strain evidence="1">HyVt-535</strain>
    </source>
</reference>
<proteinExistence type="predicted"/>
<sequence>MGFIRRFLLPREVDFDAAMLEQARVAREMVERLYQLCSEENEEALAAIAEQAGEARRLQDRNMKELLDVFITPYDKESIYRMITQLDWIALSVKHFQLEVEVYRVPSFPGHEGIVSLLREMARTLETGIAQLGKVPLPVMGREIDRIRDLYDEVVSHCARASGGLDPALGCKALLLQRDMLMQLKEIARRIHVAANTLQDMAIKVV</sequence>
<dbReference type="InterPro" id="IPR038078">
    <property type="entry name" value="PhoU-like_sf"/>
</dbReference>